<dbReference type="AlphaFoldDB" id="A0A0P0R654"/>
<proteinExistence type="predicted"/>
<sequence length="116" mass="12740">MDFDVHVSLRFRSQNQRNRPCAPLPSRVAQIPWTTPPDASFMHLASTRSSLFVAGGAPRLRASVGYQINLWGFFEKVGTLPIAFIPLSHERHAGRARKATAGAGFGQTRRASIVPV</sequence>
<organism evidence="1 2">
    <name type="scientific">Paraburkholderia caribensis MBA4</name>
    <dbReference type="NCBI Taxonomy" id="1323664"/>
    <lineage>
        <taxon>Bacteria</taxon>
        <taxon>Pseudomonadati</taxon>
        <taxon>Pseudomonadota</taxon>
        <taxon>Betaproteobacteria</taxon>
        <taxon>Burkholderiales</taxon>
        <taxon>Burkholderiaceae</taxon>
        <taxon>Paraburkholderia</taxon>
    </lineage>
</organism>
<accession>A0A0P0R654</accession>
<name>A0A0P0R654_9BURK</name>
<evidence type="ECO:0000313" key="2">
    <source>
        <dbReference type="Proteomes" id="UP000019146"/>
    </source>
</evidence>
<dbReference type="Proteomes" id="UP000019146">
    <property type="component" value="Chromosome 1"/>
</dbReference>
<protein>
    <submittedName>
        <fullName evidence="1">Uncharacterized protein</fullName>
    </submittedName>
</protein>
<evidence type="ECO:0000313" key="1">
    <source>
        <dbReference type="EMBL" id="ALL63361.1"/>
    </source>
</evidence>
<reference evidence="1 2" key="1">
    <citation type="journal article" date="2014" name="Genome Announc.">
        <title>Draft Genome Sequence of the Haloacid-Degrading Burkholderia caribensis Strain MBA4.</title>
        <authorList>
            <person name="Pan Y."/>
            <person name="Kong K.F."/>
            <person name="Tsang J.S."/>
        </authorList>
    </citation>
    <scope>NUCLEOTIDE SEQUENCE [LARGE SCALE GENOMIC DNA]</scope>
    <source>
        <strain evidence="1 2">MBA4</strain>
    </source>
</reference>
<dbReference type="EMBL" id="CP012746">
    <property type="protein sequence ID" value="ALL63361.1"/>
    <property type="molecule type" value="Genomic_DNA"/>
</dbReference>
<gene>
    <name evidence="1" type="ORF">K788_0008031</name>
</gene>
<dbReference type="KEGG" id="bcai:K788_0008031"/>